<proteinExistence type="predicted"/>
<evidence type="ECO:0000313" key="2">
    <source>
        <dbReference type="Proteomes" id="UP000552615"/>
    </source>
</evidence>
<name>A0A7Y0AA42_9FLAO</name>
<reference evidence="1 2" key="1">
    <citation type="submission" date="2020-04" db="EMBL/GenBank/DDBJ databases">
        <title>Chryseobacterium sp. RJ-7-14 sp. nov., isolated from Jeju soil.</title>
        <authorList>
            <person name="Dahal R.H."/>
            <person name="Chaudhary D.K."/>
        </authorList>
    </citation>
    <scope>NUCLEOTIDE SEQUENCE [LARGE SCALE GENOMIC DNA]</scope>
    <source>
        <strain evidence="1 2">RJ-7-14</strain>
    </source>
</reference>
<comment type="caution">
    <text evidence="1">The sequence shown here is derived from an EMBL/GenBank/DDBJ whole genome shotgun (WGS) entry which is preliminary data.</text>
</comment>
<sequence length="57" mass="6631">MENNKNQIVKIIINEASLNPKNKNLEQIRSIFLTPTHEINDSQFSEMGIFRQVKTSK</sequence>
<organism evidence="1 2">
    <name type="scientific">Chryseobacterium cheonjiense</name>
    <dbReference type="NCBI Taxonomy" id="2728845"/>
    <lineage>
        <taxon>Bacteria</taxon>
        <taxon>Pseudomonadati</taxon>
        <taxon>Bacteroidota</taxon>
        <taxon>Flavobacteriia</taxon>
        <taxon>Flavobacteriales</taxon>
        <taxon>Weeksellaceae</taxon>
        <taxon>Chryseobacterium group</taxon>
        <taxon>Chryseobacterium</taxon>
    </lineage>
</organism>
<accession>A0A7Y0AA42</accession>
<keyword evidence="2" id="KW-1185">Reference proteome</keyword>
<dbReference type="AlphaFoldDB" id="A0A7Y0AA42"/>
<evidence type="ECO:0000313" key="1">
    <source>
        <dbReference type="EMBL" id="NML59490.1"/>
    </source>
</evidence>
<gene>
    <name evidence="1" type="ORF">HHL20_19380</name>
</gene>
<dbReference type="Proteomes" id="UP000552615">
    <property type="component" value="Unassembled WGS sequence"/>
</dbReference>
<dbReference type="RefSeq" id="WP_169232800.1">
    <property type="nucleotide sequence ID" value="NZ_JABBGF010000005.1"/>
</dbReference>
<dbReference type="EMBL" id="JABBGF010000005">
    <property type="protein sequence ID" value="NML59490.1"/>
    <property type="molecule type" value="Genomic_DNA"/>
</dbReference>
<protein>
    <submittedName>
        <fullName evidence="1">Uncharacterized protein</fullName>
    </submittedName>
</protein>